<dbReference type="GO" id="GO:0030145">
    <property type="term" value="F:manganese ion binding"/>
    <property type="evidence" value="ECO:0007669"/>
    <property type="project" value="InterPro"/>
</dbReference>
<feature type="domain" description="Aminopeptidase P N-terminal" evidence="11">
    <location>
        <begin position="11"/>
        <end position="147"/>
    </location>
</feature>
<evidence type="ECO:0000256" key="1">
    <source>
        <dbReference type="ARBA" id="ARBA00001424"/>
    </source>
</evidence>
<gene>
    <name evidence="12" type="ORF">GCM10009007_05610</name>
</gene>
<proteinExistence type="inferred from homology"/>
<evidence type="ECO:0000256" key="10">
    <source>
        <dbReference type="RuleBase" id="RU000590"/>
    </source>
</evidence>
<name>A0A8J3CK46_9BURK</name>
<keyword evidence="13" id="KW-1185">Reference proteome</keyword>
<evidence type="ECO:0000313" key="13">
    <source>
        <dbReference type="Proteomes" id="UP000614287"/>
    </source>
</evidence>
<dbReference type="SUPFAM" id="SSF55920">
    <property type="entry name" value="Creatinase/aminopeptidase"/>
    <property type="match status" value="1"/>
</dbReference>
<evidence type="ECO:0000313" key="12">
    <source>
        <dbReference type="EMBL" id="GHA67957.1"/>
    </source>
</evidence>
<dbReference type="Pfam" id="PF00557">
    <property type="entry name" value="Peptidase_M24"/>
    <property type="match status" value="1"/>
</dbReference>
<organism evidence="12 13">
    <name type="scientific">Formosimonas limnophila</name>
    <dbReference type="NCBI Taxonomy" id="1384487"/>
    <lineage>
        <taxon>Bacteria</taxon>
        <taxon>Pseudomonadati</taxon>
        <taxon>Pseudomonadota</taxon>
        <taxon>Betaproteobacteria</taxon>
        <taxon>Burkholderiales</taxon>
        <taxon>Burkholderiaceae</taxon>
        <taxon>Formosimonas</taxon>
    </lineage>
</organism>
<dbReference type="Gene3D" id="3.40.350.10">
    <property type="entry name" value="Creatinase/prolidase N-terminal domain"/>
    <property type="match status" value="1"/>
</dbReference>
<comment type="similarity">
    <text evidence="3 10">Belongs to the peptidase M24B family.</text>
</comment>
<dbReference type="PROSITE" id="PS00491">
    <property type="entry name" value="PROLINE_PEPTIDASE"/>
    <property type="match status" value="1"/>
</dbReference>
<dbReference type="InterPro" id="IPR029149">
    <property type="entry name" value="Creatin/AminoP/Spt16_N"/>
</dbReference>
<reference evidence="12" key="1">
    <citation type="journal article" date="2014" name="Int. J. Syst. Evol. Microbiol.">
        <title>Complete genome sequence of Corynebacterium casei LMG S-19264T (=DSM 44701T), isolated from a smear-ripened cheese.</title>
        <authorList>
            <consortium name="US DOE Joint Genome Institute (JGI-PGF)"/>
            <person name="Walter F."/>
            <person name="Albersmeier A."/>
            <person name="Kalinowski J."/>
            <person name="Ruckert C."/>
        </authorList>
    </citation>
    <scope>NUCLEOTIDE SEQUENCE</scope>
    <source>
        <strain evidence="12">KCTC 32501</strain>
    </source>
</reference>
<keyword evidence="5" id="KW-0645">Protease</keyword>
<dbReference type="PANTHER" id="PTHR43226:SF4">
    <property type="entry name" value="XAA-PRO AMINOPEPTIDASE 3"/>
    <property type="match status" value="1"/>
</dbReference>
<dbReference type="GO" id="GO:0005829">
    <property type="term" value="C:cytosol"/>
    <property type="evidence" value="ECO:0007669"/>
    <property type="project" value="TreeGrafter"/>
</dbReference>
<keyword evidence="12" id="KW-0031">Aminopeptidase</keyword>
<evidence type="ECO:0000256" key="6">
    <source>
        <dbReference type="ARBA" id="ARBA00022723"/>
    </source>
</evidence>
<dbReference type="CDD" id="cd01087">
    <property type="entry name" value="Prolidase"/>
    <property type="match status" value="1"/>
</dbReference>
<evidence type="ECO:0000256" key="2">
    <source>
        <dbReference type="ARBA" id="ARBA00001936"/>
    </source>
</evidence>
<evidence type="ECO:0000256" key="4">
    <source>
        <dbReference type="ARBA" id="ARBA00012574"/>
    </source>
</evidence>
<dbReference type="GO" id="GO:0006508">
    <property type="term" value="P:proteolysis"/>
    <property type="evidence" value="ECO:0007669"/>
    <property type="project" value="UniProtKB-KW"/>
</dbReference>
<comment type="catalytic activity">
    <reaction evidence="1">
        <text>Release of any N-terminal amino acid, including proline, that is linked to proline, even from a dipeptide or tripeptide.</text>
        <dbReference type="EC" id="3.4.11.9"/>
    </reaction>
</comment>
<keyword evidence="7" id="KW-0378">Hydrolase</keyword>
<dbReference type="EC" id="3.4.11.9" evidence="4"/>
<comment type="caution">
    <text evidence="12">The sequence shown here is derived from an EMBL/GenBank/DDBJ whole genome shotgun (WGS) entry which is preliminary data.</text>
</comment>
<evidence type="ECO:0000256" key="7">
    <source>
        <dbReference type="ARBA" id="ARBA00022801"/>
    </source>
</evidence>
<dbReference type="Pfam" id="PF05195">
    <property type="entry name" value="AMP_N"/>
    <property type="match status" value="1"/>
</dbReference>
<dbReference type="Gene3D" id="3.90.230.10">
    <property type="entry name" value="Creatinase/methionine aminopeptidase superfamily"/>
    <property type="match status" value="1"/>
</dbReference>
<evidence type="ECO:0000256" key="9">
    <source>
        <dbReference type="ARBA" id="ARBA00023211"/>
    </source>
</evidence>
<dbReference type="InterPro" id="IPR036005">
    <property type="entry name" value="Creatinase/aminopeptidase-like"/>
</dbReference>
<keyword evidence="9" id="KW-0464">Manganese</keyword>
<evidence type="ECO:0000259" key="11">
    <source>
        <dbReference type="SMART" id="SM01011"/>
    </source>
</evidence>
<dbReference type="PANTHER" id="PTHR43226">
    <property type="entry name" value="XAA-PRO AMINOPEPTIDASE 3"/>
    <property type="match status" value="1"/>
</dbReference>
<keyword evidence="6 10" id="KW-0479">Metal-binding</keyword>
<dbReference type="Proteomes" id="UP000614287">
    <property type="component" value="Unassembled WGS sequence"/>
</dbReference>
<sequence>MHTTPLHLQAFNPQPFINRRDELIKKISAAGGGVAIIPTAAETLRNGDAHHDFRPASSFYYLTGFCEPEAVLVLSVTASKTQSILFCREKNIEREIWDGYRYGPEAAQKVFAMDACHAIDQLNQILPTLLNHQTRIFAPLAQNTPLDAIITQALNQSRAATRSGATAPTQWHDIDALIHEARLVKDATETAWLHAAGRISAQGHVRAMQACRAGLRETDLEAEILYSFAKDGAQHAAYSSIVAAGANACVLHYRAGHSVLNDGDLCLIDAGAEYGFYAGDITRTFPVKGRFSTAQKAVYEVVLTAQNAAIAATRAGANFMAPHDAALEVLVDGMLDLKLLDKQQVGTREDVIASGAYREFYMHRTSHWIGLDVHDVGAYSEGQTESQQPIWRTLQSGMVLTIEPGLYIRPAKHIPEQYWNIGIRIEDDAIVTDSGCELTTRDVPVTVADIEHLMKG</sequence>
<evidence type="ECO:0000256" key="3">
    <source>
        <dbReference type="ARBA" id="ARBA00008766"/>
    </source>
</evidence>
<dbReference type="InterPro" id="IPR001131">
    <property type="entry name" value="Peptidase_M24B_aminopep-P_CS"/>
</dbReference>
<dbReference type="InterPro" id="IPR007865">
    <property type="entry name" value="Aminopep_P_N"/>
</dbReference>
<dbReference type="InterPro" id="IPR000994">
    <property type="entry name" value="Pept_M24"/>
</dbReference>
<reference evidence="12" key="2">
    <citation type="submission" date="2020-09" db="EMBL/GenBank/DDBJ databases">
        <authorList>
            <person name="Sun Q."/>
            <person name="Kim S."/>
        </authorList>
    </citation>
    <scope>NUCLEOTIDE SEQUENCE</scope>
    <source>
        <strain evidence="12">KCTC 32501</strain>
    </source>
</reference>
<dbReference type="SUPFAM" id="SSF53092">
    <property type="entry name" value="Creatinase/prolidase N-terminal domain"/>
    <property type="match status" value="1"/>
</dbReference>
<dbReference type="AlphaFoldDB" id="A0A8J3CK46"/>
<dbReference type="RefSeq" id="WP_189491276.1">
    <property type="nucleotide sequence ID" value="NZ_BMZG01000003.1"/>
</dbReference>
<comment type="cofactor">
    <cofactor evidence="2">
        <name>Mn(2+)</name>
        <dbReference type="ChEBI" id="CHEBI:29035"/>
    </cofactor>
</comment>
<evidence type="ECO:0000256" key="5">
    <source>
        <dbReference type="ARBA" id="ARBA00022670"/>
    </source>
</evidence>
<protein>
    <recommendedName>
        <fullName evidence="4">Xaa-Pro aminopeptidase</fullName>
        <ecNumber evidence="4">3.4.11.9</ecNumber>
    </recommendedName>
</protein>
<dbReference type="GO" id="GO:0070006">
    <property type="term" value="F:metalloaminopeptidase activity"/>
    <property type="evidence" value="ECO:0007669"/>
    <property type="project" value="InterPro"/>
</dbReference>
<dbReference type="InterPro" id="IPR052433">
    <property type="entry name" value="X-Pro_dipept-like"/>
</dbReference>
<dbReference type="SMART" id="SM01011">
    <property type="entry name" value="AMP_N"/>
    <property type="match status" value="1"/>
</dbReference>
<evidence type="ECO:0000256" key="8">
    <source>
        <dbReference type="ARBA" id="ARBA00023049"/>
    </source>
</evidence>
<keyword evidence="8" id="KW-0482">Metalloprotease</keyword>
<accession>A0A8J3CK46</accession>
<dbReference type="EMBL" id="BMZG01000003">
    <property type="protein sequence ID" value="GHA67957.1"/>
    <property type="molecule type" value="Genomic_DNA"/>
</dbReference>